<dbReference type="InterPro" id="IPR043504">
    <property type="entry name" value="Peptidase_S1_PA_chymotrypsin"/>
</dbReference>
<dbReference type="SUPFAM" id="SSF50494">
    <property type="entry name" value="Trypsin-like serine proteases"/>
    <property type="match status" value="2"/>
</dbReference>
<dbReference type="AlphaFoldDB" id="V3Z826"/>
<dbReference type="InterPro" id="IPR009003">
    <property type="entry name" value="Peptidase_S1_PA"/>
</dbReference>
<dbReference type="GeneID" id="20240428"/>
<dbReference type="OrthoDB" id="6077776at2759"/>
<dbReference type="RefSeq" id="XP_009062392.1">
    <property type="nucleotide sequence ID" value="XM_009064144.1"/>
</dbReference>
<dbReference type="HOGENOM" id="CLU_045891_0_0_1"/>
<reference evidence="1 2" key="1">
    <citation type="journal article" date="2013" name="Nature">
        <title>Insights into bilaterian evolution from three spiralian genomes.</title>
        <authorList>
            <person name="Simakov O."/>
            <person name="Marletaz F."/>
            <person name="Cho S.J."/>
            <person name="Edsinger-Gonzales E."/>
            <person name="Havlak P."/>
            <person name="Hellsten U."/>
            <person name="Kuo D.H."/>
            <person name="Larsson T."/>
            <person name="Lv J."/>
            <person name="Arendt D."/>
            <person name="Savage R."/>
            <person name="Osoegawa K."/>
            <person name="de Jong P."/>
            <person name="Grimwood J."/>
            <person name="Chapman J.A."/>
            <person name="Shapiro H."/>
            <person name="Aerts A."/>
            <person name="Otillar R.P."/>
            <person name="Terry A.Y."/>
            <person name="Boore J.L."/>
            <person name="Grigoriev I.V."/>
            <person name="Lindberg D.R."/>
            <person name="Seaver E.C."/>
            <person name="Weisblat D.A."/>
            <person name="Putnam N.H."/>
            <person name="Rokhsar D.S."/>
        </authorList>
    </citation>
    <scope>NUCLEOTIDE SEQUENCE [LARGE SCALE GENOMIC DNA]</scope>
</reference>
<organism evidence="1 2">
    <name type="scientific">Lottia gigantea</name>
    <name type="common">Giant owl limpet</name>
    <dbReference type="NCBI Taxonomy" id="225164"/>
    <lineage>
        <taxon>Eukaryota</taxon>
        <taxon>Metazoa</taxon>
        <taxon>Spiralia</taxon>
        <taxon>Lophotrochozoa</taxon>
        <taxon>Mollusca</taxon>
        <taxon>Gastropoda</taxon>
        <taxon>Patellogastropoda</taxon>
        <taxon>Lottioidea</taxon>
        <taxon>Lottiidae</taxon>
        <taxon>Lottia</taxon>
    </lineage>
</organism>
<proteinExistence type="predicted"/>
<evidence type="ECO:0000313" key="1">
    <source>
        <dbReference type="EMBL" id="ESO86998.1"/>
    </source>
</evidence>
<dbReference type="EMBL" id="KB202954">
    <property type="protein sequence ID" value="ESO86998.1"/>
    <property type="molecule type" value="Genomic_DNA"/>
</dbReference>
<dbReference type="Gene3D" id="2.40.10.10">
    <property type="entry name" value="Trypsin-like serine proteases"/>
    <property type="match status" value="1"/>
</dbReference>
<evidence type="ECO:0000313" key="2">
    <source>
        <dbReference type="Proteomes" id="UP000030746"/>
    </source>
</evidence>
<evidence type="ECO:0008006" key="3">
    <source>
        <dbReference type="Google" id="ProtNLM"/>
    </source>
</evidence>
<dbReference type="Proteomes" id="UP000030746">
    <property type="component" value="Unassembled WGS sequence"/>
</dbReference>
<name>V3Z826_LOTGI</name>
<dbReference type="KEGG" id="lgi:LOTGIDRAFT_166733"/>
<dbReference type="CTD" id="20240428"/>
<accession>V3Z826</accession>
<protein>
    <recommendedName>
        <fullName evidence="3">Serine protease</fullName>
    </recommendedName>
</protein>
<sequence>MARCYHDQQDFISDLKIEVAREGDILENGQDLDEIECKKNPGHRDFIPFKDLTLEHLPNEHRNKEIFDKIKHIGSLVARLVWYKTVNGEQKPYKLGSGSVVKVSNEYYIKTNNHVVKTEDDVKDCTVEFHYDDDKDKTSVLTSTGEKLVYTCPFRDVTFFQFDPIHDFVYSQLDKMDEILPNIVKMYKDNQIVIDIATPTLIAFEIMFESFENLNDSLICLMFISWPNGSISYLKSSYFKFQPIPSNIQKMTSISVRIDEADGNSRVIPGDVVKFDDEYVVKIPESIFQDEVKKCRLVWNGKVIGCGTRLYFKQCTLKEIFSKISGVDLFIKQLPGSVCLFDFHPKPENLITTLTERSLKMCCVGHPHGAIKMVTFGRDLGNSQERFDIHGRRIAQARQDCRCKEVSCLKYSCKTCPGSSGSPVFTLYRFKDQSYCASHFMGEKVNRLSSDGEKIENQNIAWSPITYNF</sequence>
<gene>
    <name evidence="1" type="ORF">LOTGIDRAFT_166733</name>
</gene>
<keyword evidence="2" id="KW-1185">Reference proteome</keyword>